<dbReference type="AlphaFoldDB" id="A0A2T1NFB8"/>
<dbReference type="Proteomes" id="UP000238430">
    <property type="component" value="Unassembled WGS sequence"/>
</dbReference>
<evidence type="ECO:0000313" key="2">
    <source>
        <dbReference type="EMBL" id="PSG91142.1"/>
    </source>
</evidence>
<feature type="region of interest" description="Disordered" evidence="1">
    <location>
        <begin position="1"/>
        <end position="22"/>
    </location>
</feature>
<gene>
    <name evidence="2" type="ORF">C7H61_07780</name>
</gene>
<reference evidence="2 3" key="1">
    <citation type="submission" date="2018-03" db="EMBL/GenBank/DDBJ databases">
        <title>Mesoflavibacter sp. HG37 and Mesoflavibacter sp. HG96 sp.nov., two marine bacteria isolated from seawater of Western Pacific Ocean.</title>
        <authorList>
            <person name="Cheng H."/>
            <person name="Wu Y.-H."/>
            <person name="Guo L.-L."/>
            <person name="Xu X.-W."/>
        </authorList>
    </citation>
    <scope>NUCLEOTIDE SEQUENCE [LARGE SCALE GENOMIC DNA]</scope>
    <source>
        <strain evidence="2 3">KCTC 42117</strain>
    </source>
</reference>
<comment type="caution">
    <text evidence="2">The sequence shown here is derived from an EMBL/GenBank/DDBJ whole genome shotgun (WGS) entry which is preliminary data.</text>
</comment>
<name>A0A2T1NFB8_9FLAO</name>
<evidence type="ECO:0000256" key="1">
    <source>
        <dbReference type="SAM" id="MobiDB-lite"/>
    </source>
</evidence>
<sequence length="206" mass="22382">MFNCDNNDDAQTDPVTPTDGFTHNNVFYNTPNAYFEIDEDDDDPNIGGDGYPDNYSFFFSNGRMFDNDPANVNGLNDDFLFSLNTTNWVFLNVEVVGNPSLSNAGPSAGNTYVVSSINDSVIIENGQINGLNPAYFINGVEYGTGDENVGVFNTPGTQGPSITINTIDLDANNPSASTIDVDYTFMNQNGEVITGHYEGTFEVILD</sequence>
<accession>A0A2T1NFB8</accession>
<organism evidence="2 3">
    <name type="scientific">Mesoflavibacter zeaxanthinifaciens subsp. sabulilitoris</name>
    <dbReference type="NCBI Taxonomy" id="1520893"/>
    <lineage>
        <taxon>Bacteria</taxon>
        <taxon>Pseudomonadati</taxon>
        <taxon>Bacteroidota</taxon>
        <taxon>Flavobacteriia</taxon>
        <taxon>Flavobacteriales</taxon>
        <taxon>Flavobacteriaceae</taxon>
        <taxon>Mesoflavibacter</taxon>
    </lineage>
</organism>
<protein>
    <submittedName>
        <fullName evidence="2">Uncharacterized protein</fullName>
    </submittedName>
</protein>
<proteinExistence type="predicted"/>
<feature type="compositionally biased region" description="Acidic residues" evidence="1">
    <location>
        <begin position="1"/>
        <end position="11"/>
    </location>
</feature>
<dbReference type="EMBL" id="PXOT01000022">
    <property type="protein sequence ID" value="PSG91142.1"/>
    <property type="molecule type" value="Genomic_DNA"/>
</dbReference>
<feature type="compositionally biased region" description="Polar residues" evidence="1">
    <location>
        <begin position="13"/>
        <end position="22"/>
    </location>
</feature>
<keyword evidence="3" id="KW-1185">Reference proteome</keyword>
<evidence type="ECO:0000313" key="3">
    <source>
        <dbReference type="Proteomes" id="UP000238430"/>
    </source>
</evidence>